<evidence type="ECO:0000313" key="9">
    <source>
        <dbReference type="Proteomes" id="UP000664169"/>
    </source>
</evidence>
<comment type="catalytic activity">
    <reaction evidence="7">
        <text>[protein]-L-isoaspartate + S-adenosyl-L-methionine = [protein]-L-isoaspartate alpha-methyl ester + S-adenosyl-L-homocysteine</text>
        <dbReference type="Rhea" id="RHEA:12705"/>
        <dbReference type="Rhea" id="RHEA-COMP:12143"/>
        <dbReference type="Rhea" id="RHEA-COMP:12144"/>
        <dbReference type="ChEBI" id="CHEBI:57856"/>
        <dbReference type="ChEBI" id="CHEBI:59789"/>
        <dbReference type="ChEBI" id="CHEBI:90596"/>
        <dbReference type="ChEBI" id="CHEBI:90598"/>
        <dbReference type="EC" id="2.1.1.77"/>
    </reaction>
</comment>
<evidence type="ECO:0000256" key="4">
    <source>
        <dbReference type="ARBA" id="ARBA00022603"/>
    </source>
</evidence>
<evidence type="ECO:0000256" key="2">
    <source>
        <dbReference type="ARBA" id="ARBA00005369"/>
    </source>
</evidence>
<gene>
    <name evidence="8" type="ORF">GOMPHAMPRED_004419</name>
</gene>
<organism evidence="8 9">
    <name type="scientific">Gomphillus americanus</name>
    <dbReference type="NCBI Taxonomy" id="1940652"/>
    <lineage>
        <taxon>Eukaryota</taxon>
        <taxon>Fungi</taxon>
        <taxon>Dikarya</taxon>
        <taxon>Ascomycota</taxon>
        <taxon>Pezizomycotina</taxon>
        <taxon>Lecanoromycetes</taxon>
        <taxon>OSLEUM clade</taxon>
        <taxon>Ostropomycetidae</taxon>
        <taxon>Ostropales</taxon>
        <taxon>Graphidaceae</taxon>
        <taxon>Gomphilloideae</taxon>
        <taxon>Gomphillus</taxon>
    </lineage>
</organism>
<dbReference type="PANTHER" id="PTHR11579:SF0">
    <property type="entry name" value="PROTEIN-L-ISOASPARTATE(D-ASPARTATE) O-METHYLTRANSFERASE"/>
    <property type="match status" value="1"/>
</dbReference>
<comment type="similarity">
    <text evidence="2 7">Belongs to the methyltransferase superfamily. L-isoaspartyl/D-aspartyl protein methyltransferase family.</text>
</comment>
<dbReference type="AlphaFoldDB" id="A0A8H3FQF8"/>
<evidence type="ECO:0000256" key="7">
    <source>
        <dbReference type="RuleBase" id="RU003802"/>
    </source>
</evidence>
<protein>
    <recommendedName>
        <fullName evidence="7">Protein-L-isoaspartate O-methyltransferase</fullName>
        <ecNumber evidence="7">2.1.1.77</ecNumber>
    </recommendedName>
</protein>
<dbReference type="NCBIfam" id="TIGR00080">
    <property type="entry name" value="pimt"/>
    <property type="match status" value="1"/>
</dbReference>
<keyword evidence="4 7" id="KW-0489">Methyltransferase</keyword>
<proteinExistence type="inferred from homology"/>
<dbReference type="GO" id="GO:0005737">
    <property type="term" value="C:cytoplasm"/>
    <property type="evidence" value="ECO:0007669"/>
    <property type="project" value="UniProtKB-SubCell"/>
</dbReference>
<dbReference type="InterPro" id="IPR000682">
    <property type="entry name" value="PCMT"/>
</dbReference>
<dbReference type="InterPro" id="IPR029063">
    <property type="entry name" value="SAM-dependent_MTases_sf"/>
</dbReference>
<evidence type="ECO:0000256" key="5">
    <source>
        <dbReference type="ARBA" id="ARBA00022679"/>
    </source>
</evidence>
<sequence length="217" mass="23753">MAENGLITNDRVKQAMLAVDRGHYCAQSPYQDAPQEIGWSATISAPHMHARAAESLLPFLHANARVLDIGSGSGYLTHVLANLVGDRGRIVGIDHVQGLVDLAKGNMSRSEAGRRLLETEKVQFVTGDGRRGWAEGAPYDAIHVGAAAKEMHQAIIDQLKAPGRCFIPIGSGEQYIYVIDKDEQGNISKNKLFGVRYVPLTDQKYYSSNYSYADTLH</sequence>
<evidence type="ECO:0000313" key="8">
    <source>
        <dbReference type="EMBL" id="CAF9927509.1"/>
    </source>
</evidence>
<evidence type="ECO:0000256" key="3">
    <source>
        <dbReference type="ARBA" id="ARBA00022490"/>
    </source>
</evidence>
<dbReference type="EC" id="2.1.1.77" evidence="7"/>
<keyword evidence="3" id="KW-0963">Cytoplasm</keyword>
<evidence type="ECO:0000256" key="1">
    <source>
        <dbReference type="ARBA" id="ARBA00004496"/>
    </source>
</evidence>
<dbReference type="Gene3D" id="3.40.50.150">
    <property type="entry name" value="Vaccinia Virus protein VP39"/>
    <property type="match status" value="1"/>
</dbReference>
<dbReference type="Pfam" id="PF01135">
    <property type="entry name" value="PCMT"/>
    <property type="match status" value="1"/>
</dbReference>
<dbReference type="Proteomes" id="UP000664169">
    <property type="component" value="Unassembled WGS sequence"/>
</dbReference>
<evidence type="ECO:0000256" key="6">
    <source>
        <dbReference type="ARBA" id="ARBA00022691"/>
    </source>
</evidence>
<name>A0A8H3FQF8_9LECA</name>
<comment type="caution">
    <text evidence="8">The sequence shown here is derived from an EMBL/GenBank/DDBJ whole genome shotgun (WGS) entry which is preliminary data.</text>
</comment>
<dbReference type="PROSITE" id="PS01279">
    <property type="entry name" value="PCMT"/>
    <property type="match status" value="1"/>
</dbReference>
<dbReference type="GO" id="GO:0032259">
    <property type="term" value="P:methylation"/>
    <property type="evidence" value="ECO:0007669"/>
    <property type="project" value="UniProtKB-KW"/>
</dbReference>
<reference evidence="8" key="1">
    <citation type="submission" date="2021-03" db="EMBL/GenBank/DDBJ databases">
        <authorList>
            <person name="Tagirdzhanova G."/>
        </authorList>
    </citation>
    <scope>NUCLEOTIDE SEQUENCE</scope>
</reference>
<dbReference type="GO" id="GO:0004719">
    <property type="term" value="F:protein-L-isoaspartate (D-aspartate) O-methyltransferase activity"/>
    <property type="evidence" value="ECO:0007669"/>
    <property type="project" value="UniProtKB-UniRule"/>
</dbReference>
<keyword evidence="9" id="KW-1185">Reference proteome</keyword>
<dbReference type="EMBL" id="CAJPDQ010000027">
    <property type="protein sequence ID" value="CAF9927509.1"/>
    <property type="molecule type" value="Genomic_DNA"/>
</dbReference>
<keyword evidence="5 7" id="KW-0808">Transferase</keyword>
<dbReference type="SUPFAM" id="SSF53335">
    <property type="entry name" value="S-adenosyl-L-methionine-dependent methyltransferases"/>
    <property type="match status" value="1"/>
</dbReference>
<comment type="subcellular location">
    <subcellularLocation>
        <location evidence="1">Cytoplasm</location>
    </subcellularLocation>
</comment>
<accession>A0A8H3FQF8</accession>
<dbReference type="PANTHER" id="PTHR11579">
    <property type="entry name" value="PROTEIN-L-ISOASPARTATE O-METHYLTRANSFERASE"/>
    <property type="match status" value="1"/>
</dbReference>
<keyword evidence="6 7" id="KW-0949">S-adenosyl-L-methionine</keyword>
<dbReference type="OrthoDB" id="73890at2759"/>
<dbReference type="CDD" id="cd02440">
    <property type="entry name" value="AdoMet_MTases"/>
    <property type="match status" value="1"/>
</dbReference>